<keyword evidence="6 8" id="KW-1133">Transmembrane helix</keyword>
<comment type="caution">
    <text evidence="9">The sequence shown here is derived from an EMBL/GenBank/DDBJ whole genome shotgun (WGS) entry which is preliminary data.</text>
</comment>
<name>A0A3N2DQB7_9GAMM</name>
<dbReference type="EMBL" id="RKHR01000004">
    <property type="protein sequence ID" value="ROS01809.1"/>
    <property type="molecule type" value="Genomic_DNA"/>
</dbReference>
<evidence type="ECO:0000256" key="3">
    <source>
        <dbReference type="ARBA" id="ARBA00022448"/>
    </source>
</evidence>
<evidence type="ECO:0000256" key="1">
    <source>
        <dbReference type="ARBA" id="ARBA00004651"/>
    </source>
</evidence>
<feature type="transmembrane region" description="Helical" evidence="8">
    <location>
        <begin position="193"/>
        <end position="226"/>
    </location>
</feature>
<feature type="transmembrane region" description="Helical" evidence="8">
    <location>
        <begin position="52"/>
        <end position="85"/>
    </location>
</feature>
<keyword evidence="7 8" id="KW-0472">Membrane</keyword>
<keyword evidence="5 8" id="KW-0812">Transmembrane</keyword>
<keyword evidence="3" id="KW-0813">Transport</keyword>
<proteinExistence type="inferred from homology"/>
<feature type="transmembrane region" description="Helical" evidence="8">
    <location>
        <begin position="169"/>
        <end position="187"/>
    </location>
</feature>
<reference evidence="9 10" key="1">
    <citation type="submission" date="2018-11" db="EMBL/GenBank/DDBJ databases">
        <title>Genomic Encyclopedia of Type Strains, Phase IV (KMG-IV): sequencing the most valuable type-strain genomes for metagenomic binning, comparative biology and taxonomic classification.</title>
        <authorList>
            <person name="Goeker M."/>
        </authorList>
    </citation>
    <scope>NUCLEOTIDE SEQUENCE [LARGE SCALE GENOMIC DNA]</scope>
    <source>
        <strain evidence="9 10">DSM 100316</strain>
    </source>
</reference>
<evidence type="ECO:0000256" key="6">
    <source>
        <dbReference type="ARBA" id="ARBA00022989"/>
    </source>
</evidence>
<sequence>MLEEKMHYQPKPYCYDAILDILPLSIAVLPWGILCGSLSIEAGLSPFQAQLMSLLVFAGAAQLAGLTIMSAGGSLVSLIGSTFVISSRHVLYSAVFREEVRRLPWHRRVVIAFLLTDEMFLVTESLRKKTGFFSEKYAVASGLTFYILWNVSTFIGIAASELFPDIHEYGLEFAIAATFIAMIVPAIKSRSTLVAVVVTALASLVCHYMKVPGGLLVSSVVGMLVGYKLGAREAK</sequence>
<dbReference type="GO" id="GO:1903785">
    <property type="term" value="P:L-valine transmembrane transport"/>
    <property type="evidence" value="ECO:0007669"/>
    <property type="project" value="TreeGrafter"/>
</dbReference>
<evidence type="ECO:0000256" key="2">
    <source>
        <dbReference type="ARBA" id="ARBA00010735"/>
    </source>
</evidence>
<keyword evidence="4" id="KW-1003">Cell membrane</keyword>
<evidence type="ECO:0000313" key="10">
    <source>
        <dbReference type="Proteomes" id="UP000275394"/>
    </source>
</evidence>
<dbReference type="PANTHER" id="PTHR34979">
    <property type="entry name" value="INNER MEMBRANE PROTEIN YGAZ"/>
    <property type="match status" value="1"/>
</dbReference>
<evidence type="ECO:0000256" key="8">
    <source>
        <dbReference type="SAM" id="Phobius"/>
    </source>
</evidence>
<dbReference type="GO" id="GO:0005886">
    <property type="term" value="C:plasma membrane"/>
    <property type="evidence" value="ECO:0007669"/>
    <property type="project" value="UniProtKB-SubCell"/>
</dbReference>
<evidence type="ECO:0000256" key="5">
    <source>
        <dbReference type="ARBA" id="ARBA00022692"/>
    </source>
</evidence>
<evidence type="ECO:0000256" key="4">
    <source>
        <dbReference type="ARBA" id="ARBA00022475"/>
    </source>
</evidence>
<dbReference type="RefSeq" id="WP_211333652.1">
    <property type="nucleotide sequence ID" value="NZ_RKHR01000004.1"/>
</dbReference>
<feature type="transmembrane region" description="Helical" evidence="8">
    <location>
        <begin position="143"/>
        <end position="162"/>
    </location>
</feature>
<feature type="transmembrane region" description="Helical" evidence="8">
    <location>
        <begin position="21"/>
        <end position="40"/>
    </location>
</feature>
<protein>
    <submittedName>
        <fullName evidence="9">4-azaleucine resistance transporter AzlC</fullName>
    </submittedName>
</protein>
<dbReference type="PANTHER" id="PTHR34979:SF1">
    <property type="entry name" value="INNER MEMBRANE PROTEIN YGAZ"/>
    <property type="match status" value="1"/>
</dbReference>
<comment type="subcellular location">
    <subcellularLocation>
        <location evidence="1">Cell membrane</location>
        <topology evidence="1">Multi-pass membrane protein</topology>
    </subcellularLocation>
</comment>
<dbReference type="InterPro" id="IPR011606">
    <property type="entry name" value="Brnchd-chn_aa_trnsp_permease"/>
</dbReference>
<comment type="similarity">
    <text evidence="2">Belongs to the AzlC family.</text>
</comment>
<keyword evidence="10" id="KW-1185">Reference proteome</keyword>
<dbReference type="AlphaFoldDB" id="A0A3N2DQB7"/>
<organism evidence="9 10">
    <name type="scientific">Sinobacterium caligoides</name>
    <dbReference type="NCBI Taxonomy" id="933926"/>
    <lineage>
        <taxon>Bacteria</taxon>
        <taxon>Pseudomonadati</taxon>
        <taxon>Pseudomonadota</taxon>
        <taxon>Gammaproteobacteria</taxon>
        <taxon>Cellvibrionales</taxon>
        <taxon>Spongiibacteraceae</taxon>
        <taxon>Sinobacterium</taxon>
    </lineage>
</organism>
<dbReference type="Proteomes" id="UP000275394">
    <property type="component" value="Unassembled WGS sequence"/>
</dbReference>
<evidence type="ECO:0000256" key="7">
    <source>
        <dbReference type="ARBA" id="ARBA00023136"/>
    </source>
</evidence>
<gene>
    <name evidence="9" type="ORF">EDC56_2257</name>
</gene>
<dbReference type="Pfam" id="PF03591">
    <property type="entry name" value="AzlC"/>
    <property type="match status" value="1"/>
</dbReference>
<accession>A0A3N2DQB7</accession>
<evidence type="ECO:0000313" key="9">
    <source>
        <dbReference type="EMBL" id="ROS01809.1"/>
    </source>
</evidence>